<dbReference type="OrthoDB" id="2056588at2"/>
<evidence type="ECO:0000313" key="1">
    <source>
        <dbReference type="EMBL" id="SDZ93806.1"/>
    </source>
</evidence>
<sequence>MKLDRKKLDLAKARTCLSTAQLIEKANIPSGTYCSAIRCNNVRPETVGKIAKAMGIDPAEIIKED</sequence>
<evidence type="ECO:0000313" key="2">
    <source>
        <dbReference type="Proteomes" id="UP000199394"/>
    </source>
</evidence>
<dbReference type="STRING" id="81409.SAMN04515656_101207"/>
<dbReference type="Proteomes" id="UP000199394">
    <property type="component" value="Unassembled WGS sequence"/>
</dbReference>
<proteinExistence type="predicted"/>
<evidence type="ECO:0008006" key="3">
    <source>
        <dbReference type="Google" id="ProtNLM"/>
    </source>
</evidence>
<gene>
    <name evidence="1" type="ORF">SAMN04515656_101207</name>
</gene>
<dbReference type="GO" id="GO:0003677">
    <property type="term" value="F:DNA binding"/>
    <property type="evidence" value="ECO:0007669"/>
    <property type="project" value="InterPro"/>
</dbReference>
<dbReference type="InterPro" id="IPR010982">
    <property type="entry name" value="Lambda_DNA-bd_dom_sf"/>
</dbReference>
<name>A0A1H3X339_9FIRM</name>
<keyword evidence="2" id="KW-1185">Reference proteome</keyword>
<protein>
    <recommendedName>
        <fullName evidence="3">HTH cro/C1-type domain-containing protein</fullName>
    </recommendedName>
</protein>
<reference evidence="1 2" key="1">
    <citation type="submission" date="2016-10" db="EMBL/GenBank/DDBJ databases">
        <authorList>
            <person name="de Groot N.N."/>
        </authorList>
    </citation>
    <scope>NUCLEOTIDE SEQUENCE [LARGE SCALE GENOMIC DNA]</scope>
    <source>
        <strain evidence="1 2">SR12</strain>
    </source>
</reference>
<dbReference type="RefSeq" id="WP_090304258.1">
    <property type="nucleotide sequence ID" value="NZ_FNRK01000001.1"/>
</dbReference>
<dbReference type="AlphaFoldDB" id="A0A1H3X339"/>
<dbReference type="EMBL" id="FNRK01000001">
    <property type="protein sequence ID" value="SDZ93806.1"/>
    <property type="molecule type" value="Genomic_DNA"/>
</dbReference>
<organism evidence="1 2">
    <name type="scientific">Eubacterium aggregans</name>
    <dbReference type="NCBI Taxonomy" id="81409"/>
    <lineage>
        <taxon>Bacteria</taxon>
        <taxon>Bacillati</taxon>
        <taxon>Bacillota</taxon>
        <taxon>Clostridia</taxon>
        <taxon>Eubacteriales</taxon>
        <taxon>Eubacteriaceae</taxon>
        <taxon>Eubacterium</taxon>
    </lineage>
</organism>
<dbReference type="Gene3D" id="1.10.260.40">
    <property type="entry name" value="lambda repressor-like DNA-binding domains"/>
    <property type="match status" value="1"/>
</dbReference>
<accession>A0A1H3X339</accession>